<dbReference type="Pfam" id="PF00412">
    <property type="entry name" value="LIM"/>
    <property type="match status" value="6"/>
</dbReference>
<reference evidence="9" key="1">
    <citation type="submission" date="2020-08" db="EMBL/GenBank/DDBJ databases">
        <title>Multicomponent nature underlies the extraordinary mechanical properties of spider dragline silk.</title>
        <authorList>
            <person name="Kono N."/>
            <person name="Nakamura H."/>
            <person name="Mori M."/>
            <person name="Yoshida Y."/>
            <person name="Ohtoshi R."/>
            <person name="Malay A.D."/>
            <person name="Moran D.A.P."/>
            <person name="Tomita M."/>
            <person name="Numata K."/>
            <person name="Arakawa K."/>
        </authorList>
    </citation>
    <scope>NUCLEOTIDE SEQUENCE</scope>
</reference>
<dbReference type="PROSITE" id="PS51303">
    <property type="entry name" value="PET"/>
    <property type="match status" value="1"/>
</dbReference>
<dbReference type="AlphaFoldDB" id="A0A8X6XK68"/>
<name>A0A8X6XK68_9ARAC</name>
<dbReference type="SUPFAM" id="SSF57716">
    <property type="entry name" value="Glucocorticoid receptor-like (DNA-binding domain)"/>
    <property type="match status" value="5"/>
</dbReference>
<gene>
    <name evidence="9" type="primary">esn</name>
    <name evidence="9" type="ORF">TNIN_367021</name>
</gene>
<feature type="domain" description="LIM zinc-binding" evidence="7">
    <location>
        <begin position="338"/>
        <end position="399"/>
    </location>
</feature>
<dbReference type="OrthoDB" id="10069167at2759"/>
<keyword evidence="4 5" id="KW-0440">LIM domain</keyword>
<dbReference type="PANTHER" id="PTHR24211:SF37">
    <property type="entry name" value="PROTEIN ESPINAS-LIKE PROTEIN"/>
    <property type="match status" value="1"/>
</dbReference>
<evidence type="ECO:0000313" key="9">
    <source>
        <dbReference type="EMBL" id="GFY54696.1"/>
    </source>
</evidence>
<dbReference type="EMBL" id="BMAV01010006">
    <property type="protein sequence ID" value="GFY54696.1"/>
    <property type="molecule type" value="Genomic_DNA"/>
</dbReference>
<keyword evidence="2" id="KW-0677">Repeat</keyword>
<accession>A0A8X6XK68</accession>
<proteinExistence type="predicted"/>
<evidence type="ECO:0000259" key="7">
    <source>
        <dbReference type="PROSITE" id="PS50023"/>
    </source>
</evidence>
<protein>
    <submittedName>
        <fullName evidence="9">Protein espinas</fullName>
    </submittedName>
</protein>
<dbReference type="InterPro" id="IPR010442">
    <property type="entry name" value="PET_domain"/>
</dbReference>
<dbReference type="PANTHER" id="PTHR24211">
    <property type="entry name" value="LIM DOMAIN-CONTAINING PROTEIN"/>
    <property type="match status" value="1"/>
</dbReference>
<feature type="domain" description="LIM zinc-binding" evidence="7">
    <location>
        <begin position="459"/>
        <end position="522"/>
    </location>
</feature>
<dbReference type="PROSITE" id="PS50023">
    <property type="entry name" value="LIM_DOMAIN_2"/>
    <property type="match status" value="4"/>
</dbReference>
<feature type="domain" description="LIM zinc-binding" evidence="7">
    <location>
        <begin position="219"/>
        <end position="279"/>
    </location>
</feature>
<feature type="domain" description="PET" evidence="8">
    <location>
        <begin position="45"/>
        <end position="157"/>
    </location>
</feature>
<evidence type="ECO:0000256" key="1">
    <source>
        <dbReference type="ARBA" id="ARBA00022723"/>
    </source>
</evidence>
<dbReference type="Pfam" id="PF06297">
    <property type="entry name" value="PET"/>
    <property type="match status" value="1"/>
</dbReference>
<keyword evidence="1 5" id="KW-0479">Metal-binding</keyword>
<comment type="caution">
    <text evidence="9">The sequence shown here is derived from an EMBL/GenBank/DDBJ whole genome shotgun (WGS) entry which is preliminary data.</text>
</comment>
<keyword evidence="10" id="KW-1185">Reference proteome</keyword>
<dbReference type="CDD" id="cd08368">
    <property type="entry name" value="LIM"/>
    <property type="match status" value="1"/>
</dbReference>
<dbReference type="Proteomes" id="UP000886998">
    <property type="component" value="Unassembled WGS sequence"/>
</dbReference>
<evidence type="ECO:0000256" key="4">
    <source>
        <dbReference type="ARBA" id="ARBA00023038"/>
    </source>
</evidence>
<evidence type="ECO:0000313" key="10">
    <source>
        <dbReference type="Proteomes" id="UP000886998"/>
    </source>
</evidence>
<dbReference type="SMART" id="SM00132">
    <property type="entry name" value="LIM"/>
    <property type="match status" value="6"/>
</dbReference>
<evidence type="ECO:0000256" key="3">
    <source>
        <dbReference type="ARBA" id="ARBA00022833"/>
    </source>
</evidence>
<dbReference type="InterPro" id="IPR047120">
    <property type="entry name" value="Pk/Esn/Tes"/>
</dbReference>
<feature type="region of interest" description="Disordered" evidence="6">
    <location>
        <begin position="523"/>
        <end position="561"/>
    </location>
</feature>
<sequence>MSKSENDTACQEFKIHSRRKVCRECKQPKENHLLSKLDVKQIHNTLASLAKECGAEESKSNSTYAWVPPQCPDDRVADYFRNFPKEKTPEHNSEGLQWRLKQILRQIPETDVSMSACRFVESESFQEFEAYMENMKNKIIHFGFVKVWEKGMPLQCPTCLILLENGELVVSPALVSAMVYHPACFVCTKCKDPLVDLIHCYKVDGKIYCIRHFSETQKKRCYACDEIIFDSRYAQAKDSFYHRDHLRCFSCDELLENNKGFDKDGELYCVKCYEDKFSDDCQKCKKRIALDARHVTFEGKFWHYGCFTCENCAEVITDFENHEGKFYCVKCYNKNFAPKCNECKQIFEGQTKVVKYEDHTYHINCFKCADCREVIGTGTFIPHADLVYCKGCHVRNFGVRCYKCHYAITDDQGIMYNKQPYHADCFTCNKCQAQLANQTFKNVEDFLYCVKCYGETYCKKCHSCSQPILIGEKDILYSYGDYKWHSECFTCRLCQQPLADVPFIMRGNTLICKNCTSQEDTISGAATSRESDDKKINEKKLISSKEKIPEKKDSKNKQDNK</sequence>
<evidence type="ECO:0000259" key="8">
    <source>
        <dbReference type="PROSITE" id="PS51303"/>
    </source>
</evidence>
<feature type="domain" description="LIM zinc-binding" evidence="7">
    <location>
        <begin position="154"/>
        <end position="218"/>
    </location>
</feature>
<dbReference type="InterPro" id="IPR001781">
    <property type="entry name" value="Znf_LIM"/>
</dbReference>
<dbReference type="Gene3D" id="2.10.110.10">
    <property type="entry name" value="Cysteine Rich Protein"/>
    <property type="match status" value="6"/>
</dbReference>
<organism evidence="9 10">
    <name type="scientific">Trichonephila inaurata madagascariensis</name>
    <dbReference type="NCBI Taxonomy" id="2747483"/>
    <lineage>
        <taxon>Eukaryota</taxon>
        <taxon>Metazoa</taxon>
        <taxon>Ecdysozoa</taxon>
        <taxon>Arthropoda</taxon>
        <taxon>Chelicerata</taxon>
        <taxon>Arachnida</taxon>
        <taxon>Araneae</taxon>
        <taxon>Araneomorphae</taxon>
        <taxon>Entelegynae</taxon>
        <taxon>Araneoidea</taxon>
        <taxon>Nephilidae</taxon>
        <taxon>Trichonephila</taxon>
        <taxon>Trichonephila inaurata</taxon>
    </lineage>
</organism>
<evidence type="ECO:0000256" key="6">
    <source>
        <dbReference type="SAM" id="MobiDB-lite"/>
    </source>
</evidence>
<evidence type="ECO:0000256" key="5">
    <source>
        <dbReference type="PROSITE-ProRule" id="PRU00125"/>
    </source>
</evidence>
<dbReference type="PROSITE" id="PS00478">
    <property type="entry name" value="LIM_DOMAIN_1"/>
    <property type="match status" value="3"/>
</dbReference>
<feature type="compositionally biased region" description="Basic and acidic residues" evidence="6">
    <location>
        <begin position="529"/>
        <end position="561"/>
    </location>
</feature>
<evidence type="ECO:0000256" key="2">
    <source>
        <dbReference type="ARBA" id="ARBA00022737"/>
    </source>
</evidence>
<keyword evidence="3 5" id="KW-0862">Zinc</keyword>
<dbReference type="GO" id="GO:0008270">
    <property type="term" value="F:zinc ion binding"/>
    <property type="evidence" value="ECO:0007669"/>
    <property type="project" value="InterPro"/>
</dbReference>